<proteinExistence type="predicted"/>
<protein>
    <submittedName>
        <fullName evidence="1">Uncharacterized protein</fullName>
    </submittedName>
</protein>
<dbReference type="Proteomes" id="UP000321617">
    <property type="component" value="Unassembled WGS sequence"/>
</dbReference>
<evidence type="ECO:0000313" key="1">
    <source>
        <dbReference type="EMBL" id="TWJ12277.1"/>
    </source>
</evidence>
<dbReference type="OrthoDB" id="5125341at2"/>
<dbReference type="EMBL" id="VLLL01000006">
    <property type="protein sequence ID" value="TWJ12277.1"/>
    <property type="molecule type" value="Genomic_DNA"/>
</dbReference>
<keyword evidence="2" id="KW-1185">Reference proteome</keyword>
<comment type="caution">
    <text evidence="1">The sequence shown here is derived from an EMBL/GenBank/DDBJ whole genome shotgun (WGS) entry which is preliminary data.</text>
</comment>
<name>A0A562V394_9ACTN</name>
<organism evidence="1 2">
    <name type="scientific">Stackebrandtia albiflava</name>
    <dbReference type="NCBI Taxonomy" id="406432"/>
    <lineage>
        <taxon>Bacteria</taxon>
        <taxon>Bacillati</taxon>
        <taxon>Actinomycetota</taxon>
        <taxon>Actinomycetes</taxon>
        <taxon>Glycomycetales</taxon>
        <taxon>Glycomycetaceae</taxon>
        <taxon>Stackebrandtia</taxon>
    </lineage>
</organism>
<gene>
    <name evidence="1" type="ORF">LX16_3033</name>
</gene>
<sequence>MSVTVTPDQLDGYAGQIRANAGSALQTMQEYRNAHCVDYTGLTGLLHLLRVPLGVMSDWGSQLMTAAADKLWLTADNLAGTAQSYRDLDLAAADELWRTVFDAPADHRETDADSPATGYTRGAVITLAVPAPRSDSVEMVNNVYSALELPNRIATWVLGWNPLEKGVPWAIGEFGQLYRIGEAWNELEHAFIAIGTDLTTGMDTLSVHWDSSESGDSGASAAFDHHIRESWVPAMNACGQLCDLFQQLCEQMAAAFQEMVHELLFILNFYGRKIKAAAKVLTELTSLSFKAVWNIKKLVSALYHAVVDLYELTVLKIEMFVECAETLVAAGVALRNHIRGDFEVMQSS</sequence>
<evidence type="ECO:0000313" key="2">
    <source>
        <dbReference type="Proteomes" id="UP000321617"/>
    </source>
</evidence>
<dbReference type="RefSeq" id="WP_147139265.1">
    <property type="nucleotide sequence ID" value="NZ_BAABIJ010000002.1"/>
</dbReference>
<reference evidence="1 2" key="1">
    <citation type="journal article" date="2013" name="Stand. Genomic Sci.">
        <title>Genomic Encyclopedia of Type Strains, Phase I: The one thousand microbial genomes (KMG-I) project.</title>
        <authorList>
            <person name="Kyrpides N.C."/>
            <person name="Woyke T."/>
            <person name="Eisen J.A."/>
            <person name="Garrity G."/>
            <person name="Lilburn T.G."/>
            <person name="Beck B.J."/>
            <person name="Whitman W.B."/>
            <person name="Hugenholtz P."/>
            <person name="Klenk H.P."/>
        </authorList>
    </citation>
    <scope>NUCLEOTIDE SEQUENCE [LARGE SCALE GENOMIC DNA]</scope>
    <source>
        <strain evidence="1 2">DSM 45044</strain>
    </source>
</reference>
<accession>A0A562V394</accession>
<dbReference type="AlphaFoldDB" id="A0A562V394"/>